<reference evidence="9" key="1">
    <citation type="submission" date="2021-11" db="EMBL/GenBank/DDBJ databases">
        <authorList>
            <person name="Herlambang A."/>
            <person name="Guo Y."/>
            <person name="Takashima Y."/>
            <person name="Nishizawa T."/>
        </authorList>
    </citation>
    <scope>NUCLEOTIDE SEQUENCE</scope>
    <source>
        <strain evidence="9">E1425</strain>
    </source>
</reference>
<evidence type="ECO:0000256" key="4">
    <source>
        <dbReference type="ARBA" id="ARBA00022692"/>
    </source>
</evidence>
<evidence type="ECO:0000256" key="7">
    <source>
        <dbReference type="RuleBase" id="RU000477"/>
    </source>
</evidence>
<evidence type="ECO:0000313" key="9">
    <source>
        <dbReference type="EMBL" id="GJJ79168.1"/>
    </source>
</evidence>
<evidence type="ECO:0008006" key="11">
    <source>
        <dbReference type="Google" id="ProtNLM"/>
    </source>
</evidence>
<name>A0A9P3HMP1_9FUNG</name>
<feature type="transmembrane region" description="Helical" evidence="8">
    <location>
        <begin position="197"/>
        <end position="215"/>
    </location>
</feature>
<gene>
    <name evidence="9" type="ORF">EMPS_11527</name>
</gene>
<dbReference type="GO" id="GO:0005886">
    <property type="term" value="C:plasma membrane"/>
    <property type="evidence" value="ECO:0007669"/>
    <property type="project" value="TreeGrafter"/>
</dbReference>
<dbReference type="PANTHER" id="PTHR43829">
    <property type="entry name" value="AQUAPORIN OR AQUAGLYCEROPORIN RELATED"/>
    <property type="match status" value="1"/>
</dbReference>
<keyword evidence="5 8" id="KW-1133">Transmembrane helix</keyword>
<dbReference type="SUPFAM" id="SSF81338">
    <property type="entry name" value="Aquaporin-like"/>
    <property type="match status" value="1"/>
</dbReference>
<evidence type="ECO:0000256" key="1">
    <source>
        <dbReference type="ARBA" id="ARBA00004141"/>
    </source>
</evidence>
<keyword evidence="6 8" id="KW-0472">Membrane</keyword>
<evidence type="ECO:0000256" key="2">
    <source>
        <dbReference type="ARBA" id="ARBA00006175"/>
    </source>
</evidence>
<keyword evidence="10" id="KW-1185">Reference proteome</keyword>
<feature type="transmembrane region" description="Helical" evidence="8">
    <location>
        <begin position="250"/>
        <end position="273"/>
    </location>
</feature>
<dbReference type="OrthoDB" id="3222at2759"/>
<evidence type="ECO:0000256" key="6">
    <source>
        <dbReference type="ARBA" id="ARBA00023136"/>
    </source>
</evidence>
<evidence type="ECO:0000313" key="10">
    <source>
        <dbReference type="Proteomes" id="UP000827284"/>
    </source>
</evidence>
<keyword evidence="3 7" id="KW-0813">Transport</keyword>
<dbReference type="Pfam" id="PF00230">
    <property type="entry name" value="MIP"/>
    <property type="match status" value="1"/>
</dbReference>
<dbReference type="InterPro" id="IPR050363">
    <property type="entry name" value="MIP/Aquaporin"/>
</dbReference>
<keyword evidence="4 7" id="KW-0812">Transmembrane</keyword>
<sequence length="282" mass="30005">MADNHDSHETDALLEREERAANHVRYQARSKWAGIRHKSRKAFAEFLGTAILVSFGSGAIAQLVFSEDNSWFTMSLGWGLGLTFGIYVSGGVSGGHLNPAVTLAMAIFRGFDWAEVPLYWAAQFVGAFAGAFTVFVVNCAALHSAKHKDTIGIFVTGPQSDSVSTLTAFTAELLGTALLVLIILATSDKGNTPAGNVQPLIIGLALTAIGTSFGYETGFALNPARDLAPRVFVSLAGWGLDAFSRQGYYFWVPVIAPFIGALGGAFTYDLLIYSSGPSPLNN</sequence>
<proteinExistence type="inferred from homology"/>
<dbReference type="PANTHER" id="PTHR43829:SF9">
    <property type="entry name" value="AQUAPORIN-9"/>
    <property type="match status" value="1"/>
</dbReference>
<dbReference type="EMBL" id="BQFW01000015">
    <property type="protein sequence ID" value="GJJ79168.1"/>
    <property type="molecule type" value="Genomic_DNA"/>
</dbReference>
<protein>
    <recommendedName>
        <fullName evidence="11">Aquaporin</fullName>
    </recommendedName>
</protein>
<comment type="subcellular location">
    <subcellularLocation>
        <location evidence="1">Membrane</location>
        <topology evidence="1">Multi-pass membrane protein</topology>
    </subcellularLocation>
</comment>
<dbReference type="InterPro" id="IPR022357">
    <property type="entry name" value="MIP_CS"/>
</dbReference>
<dbReference type="Proteomes" id="UP000827284">
    <property type="component" value="Unassembled WGS sequence"/>
</dbReference>
<dbReference type="GO" id="GO:0015250">
    <property type="term" value="F:water channel activity"/>
    <property type="evidence" value="ECO:0007669"/>
    <property type="project" value="TreeGrafter"/>
</dbReference>
<dbReference type="PROSITE" id="PS00221">
    <property type="entry name" value="MIP"/>
    <property type="match status" value="1"/>
</dbReference>
<organism evidence="9 10">
    <name type="scientific">Entomortierella parvispora</name>
    <dbReference type="NCBI Taxonomy" id="205924"/>
    <lineage>
        <taxon>Eukaryota</taxon>
        <taxon>Fungi</taxon>
        <taxon>Fungi incertae sedis</taxon>
        <taxon>Mucoromycota</taxon>
        <taxon>Mortierellomycotina</taxon>
        <taxon>Mortierellomycetes</taxon>
        <taxon>Mortierellales</taxon>
        <taxon>Mortierellaceae</taxon>
        <taxon>Entomortierella</taxon>
    </lineage>
</organism>
<feature type="transmembrane region" description="Helical" evidence="8">
    <location>
        <begin position="163"/>
        <end position="185"/>
    </location>
</feature>
<reference evidence="9" key="2">
    <citation type="journal article" date="2022" name="Microbiol. Resour. Announc.">
        <title>Whole-Genome Sequence of Entomortierella parvispora E1425, a Mucoromycotan Fungus Associated with Burkholderiaceae-Related Endosymbiotic Bacteria.</title>
        <authorList>
            <person name="Herlambang A."/>
            <person name="Guo Y."/>
            <person name="Takashima Y."/>
            <person name="Narisawa K."/>
            <person name="Ohta H."/>
            <person name="Nishizawa T."/>
        </authorList>
    </citation>
    <scope>NUCLEOTIDE SEQUENCE</scope>
    <source>
        <strain evidence="9">E1425</strain>
    </source>
</reference>
<dbReference type="NCBIfam" id="TIGR00861">
    <property type="entry name" value="MIP"/>
    <property type="match status" value="1"/>
</dbReference>
<feature type="transmembrane region" description="Helical" evidence="8">
    <location>
        <begin position="46"/>
        <end position="65"/>
    </location>
</feature>
<evidence type="ECO:0000256" key="3">
    <source>
        <dbReference type="ARBA" id="ARBA00022448"/>
    </source>
</evidence>
<dbReference type="InterPro" id="IPR000425">
    <property type="entry name" value="MIP"/>
</dbReference>
<dbReference type="InterPro" id="IPR023271">
    <property type="entry name" value="Aquaporin-like"/>
</dbReference>
<comment type="caution">
    <text evidence="9">The sequence shown here is derived from an EMBL/GenBank/DDBJ whole genome shotgun (WGS) entry which is preliminary data.</text>
</comment>
<dbReference type="GO" id="GO:0015254">
    <property type="term" value="F:glycerol channel activity"/>
    <property type="evidence" value="ECO:0007669"/>
    <property type="project" value="TreeGrafter"/>
</dbReference>
<dbReference type="AlphaFoldDB" id="A0A9P3HMP1"/>
<dbReference type="CDD" id="cd00333">
    <property type="entry name" value="MIP"/>
    <property type="match status" value="1"/>
</dbReference>
<dbReference type="Gene3D" id="1.20.1080.10">
    <property type="entry name" value="Glycerol uptake facilitator protein"/>
    <property type="match status" value="1"/>
</dbReference>
<accession>A0A9P3HMP1</accession>
<evidence type="ECO:0000256" key="5">
    <source>
        <dbReference type="ARBA" id="ARBA00022989"/>
    </source>
</evidence>
<feature type="transmembrane region" description="Helical" evidence="8">
    <location>
        <begin position="120"/>
        <end position="142"/>
    </location>
</feature>
<comment type="similarity">
    <text evidence="2 7">Belongs to the MIP/aquaporin (TC 1.A.8) family.</text>
</comment>
<evidence type="ECO:0000256" key="8">
    <source>
        <dbReference type="SAM" id="Phobius"/>
    </source>
</evidence>
<dbReference type="PRINTS" id="PR00783">
    <property type="entry name" value="MINTRINSICP"/>
</dbReference>